<protein>
    <recommendedName>
        <fullName evidence="3">CCR4-NOT transcription complex subunit 11</fullName>
    </recommendedName>
</protein>
<dbReference type="RefSeq" id="XP_040791956.1">
    <property type="nucleotide sequence ID" value="XM_040931768.1"/>
</dbReference>
<dbReference type="GO" id="GO:0030014">
    <property type="term" value="C:CCR4-NOT complex"/>
    <property type="evidence" value="ECO:0007669"/>
    <property type="project" value="InterPro"/>
</dbReference>
<keyword evidence="2" id="KW-1185">Reference proteome</keyword>
<gene>
    <name evidence="1" type="ORF">K460DRAFT_354245</name>
</gene>
<comment type="caution">
    <text evidence="1">The sequence shown here is derived from an EMBL/GenBank/DDBJ whole genome shotgun (WGS) entry which is preliminary data.</text>
</comment>
<organism evidence="1 2">
    <name type="scientific">Cucurbitaria berberidis CBS 394.84</name>
    <dbReference type="NCBI Taxonomy" id="1168544"/>
    <lineage>
        <taxon>Eukaryota</taxon>
        <taxon>Fungi</taxon>
        <taxon>Dikarya</taxon>
        <taxon>Ascomycota</taxon>
        <taxon>Pezizomycotina</taxon>
        <taxon>Dothideomycetes</taxon>
        <taxon>Pleosporomycetidae</taxon>
        <taxon>Pleosporales</taxon>
        <taxon>Pleosporineae</taxon>
        <taxon>Cucurbitariaceae</taxon>
        <taxon>Cucurbitaria</taxon>
    </lineage>
</organism>
<dbReference type="Proteomes" id="UP000800039">
    <property type="component" value="Unassembled WGS sequence"/>
</dbReference>
<evidence type="ECO:0000313" key="1">
    <source>
        <dbReference type="EMBL" id="KAF1849393.1"/>
    </source>
</evidence>
<reference evidence="1" key="1">
    <citation type="submission" date="2020-01" db="EMBL/GenBank/DDBJ databases">
        <authorList>
            <consortium name="DOE Joint Genome Institute"/>
            <person name="Haridas S."/>
            <person name="Albert R."/>
            <person name="Binder M."/>
            <person name="Bloem J."/>
            <person name="Labutti K."/>
            <person name="Salamov A."/>
            <person name="Andreopoulos B."/>
            <person name="Baker S.E."/>
            <person name="Barry K."/>
            <person name="Bills G."/>
            <person name="Bluhm B.H."/>
            <person name="Cannon C."/>
            <person name="Castanera R."/>
            <person name="Culley D.E."/>
            <person name="Daum C."/>
            <person name="Ezra D."/>
            <person name="Gonzalez J.B."/>
            <person name="Henrissat B."/>
            <person name="Kuo A."/>
            <person name="Liang C."/>
            <person name="Lipzen A."/>
            <person name="Lutzoni F."/>
            <person name="Magnuson J."/>
            <person name="Mondo S."/>
            <person name="Nolan M."/>
            <person name="Ohm R."/>
            <person name="Pangilinan J."/>
            <person name="Park H.-J."/>
            <person name="Ramirez L."/>
            <person name="Alfaro M."/>
            <person name="Sun H."/>
            <person name="Tritt A."/>
            <person name="Yoshinaga Y."/>
            <person name="Zwiers L.-H."/>
            <person name="Turgeon B.G."/>
            <person name="Goodwin S.B."/>
            <person name="Spatafora J.W."/>
            <person name="Crous P.W."/>
            <person name="Grigoriev I.V."/>
        </authorList>
    </citation>
    <scope>NUCLEOTIDE SEQUENCE</scope>
    <source>
        <strain evidence="1">CBS 394.84</strain>
    </source>
</reference>
<proteinExistence type="predicted"/>
<accession>A0A9P4GMY1</accession>
<evidence type="ECO:0008006" key="3">
    <source>
        <dbReference type="Google" id="ProtNLM"/>
    </source>
</evidence>
<dbReference type="Pfam" id="PF10155">
    <property type="entry name" value="CNOT11"/>
    <property type="match status" value="1"/>
</dbReference>
<dbReference type="OrthoDB" id="10265389at2759"/>
<dbReference type="EMBL" id="ML976615">
    <property type="protein sequence ID" value="KAF1849393.1"/>
    <property type="molecule type" value="Genomic_DNA"/>
</dbReference>
<name>A0A9P4GMY1_9PLEO</name>
<sequence>MNFAAALTRPEVDALSDPDRTYSDAANALEHIPASADEHPGDTVFEKSLRIKNTLDEYEENARKEPSWNVLAVLTNSEYRLWCLNAETPMRHNPFLTHWVEASQRLDKESAEGKLNTNTFSTPNGGITTADILEVRVEWIKRLLPNKDVKEFLHSTPRELHDAFVKRGLKKAFNIQTYIQMLEEEGIYDKTPEPKVATWTRMQEHPRDNASKQWKSDMLQKLKEQPDTAVQELTHLPLELSYLDFLTTLLTDRTLQSLSIDPAPVITTYIQHSLRLAEQMAGPPTDATVDGHTDGPLDRSSIWEYGKEAQSRAVRLLLLFIKSLIRKELLGTEVLYFEIQEICVRYVWIKEVRDFRSWVEEGIGEEHVRES</sequence>
<dbReference type="AlphaFoldDB" id="A0A9P4GMY1"/>
<dbReference type="GeneID" id="63849020"/>
<evidence type="ECO:0000313" key="2">
    <source>
        <dbReference type="Proteomes" id="UP000800039"/>
    </source>
</evidence>
<dbReference type="InterPro" id="IPR019312">
    <property type="entry name" value="CNOT11"/>
</dbReference>